<dbReference type="GO" id="GO:0008360">
    <property type="term" value="P:regulation of cell shape"/>
    <property type="evidence" value="ECO:0007669"/>
    <property type="project" value="UniProtKB-KW"/>
</dbReference>
<keyword evidence="3" id="KW-0143">Chaperone</keyword>
<evidence type="ECO:0000256" key="1">
    <source>
        <dbReference type="ARBA" id="ARBA00022490"/>
    </source>
</evidence>
<comment type="function">
    <text evidence="3">A probable RNA chaperone. Forms a complex with KhpB which binds to cellular RNA and controls its expression. Plays a role in peptidoglycan (PG) homeostasis and cell length regulation.</text>
</comment>
<keyword evidence="2 3" id="KW-0694">RNA-binding</keyword>
<dbReference type="eggNOG" id="COG1837">
    <property type="taxonomic scope" value="Bacteria"/>
</dbReference>
<comment type="similarity">
    <text evidence="3">Belongs to the KhpA RNA-binding protein family.</text>
</comment>
<dbReference type="RefSeq" id="WP_013581941.1">
    <property type="nucleotide sequence ID" value="NC_015064.1"/>
</dbReference>
<dbReference type="GO" id="GO:0009252">
    <property type="term" value="P:peptidoglycan biosynthetic process"/>
    <property type="evidence" value="ECO:0007669"/>
    <property type="project" value="UniProtKB-UniRule"/>
</dbReference>
<dbReference type="Proteomes" id="UP000000343">
    <property type="component" value="Chromosome"/>
</dbReference>
<dbReference type="PROSITE" id="PS50084">
    <property type="entry name" value="KH_TYPE_1"/>
    <property type="match status" value="1"/>
</dbReference>
<evidence type="ECO:0000313" key="4">
    <source>
        <dbReference type="EMBL" id="ADW70630.1"/>
    </source>
</evidence>
<dbReference type="HAMAP" id="MF_00088">
    <property type="entry name" value="KhpA"/>
    <property type="match status" value="1"/>
</dbReference>
<dbReference type="InterPro" id="IPR009019">
    <property type="entry name" value="KH_sf_prok-type"/>
</dbReference>
<dbReference type="PANTHER" id="PTHR34654:SF1">
    <property type="entry name" value="RNA-BINDING PROTEIN KHPA"/>
    <property type="match status" value="1"/>
</dbReference>
<dbReference type="AlphaFoldDB" id="E8X5K3"/>
<dbReference type="SUPFAM" id="SSF54814">
    <property type="entry name" value="Prokaryotic type KH domain (KH-domain type II)"/>
    <property type="match status" value="1"/>
</dbReference>
<name>E8X5K3_GRATM</name>
<dbReference type="Gene3D" id="3.30.300.20">
    <property type="match status" value="1"/>
</dbReference>
<dbReference type="PANTHER" id="PTHR34654">
    <property type="entry name" value="UPF0109 PROTEIN SCO5592"/>
    <property type="match status" value="1"/>
</dbReference>
<dbReference type="InterPro" id="IPR015946">
    <property type="entry name" value="KH_dom-like_a/b"/>
</dbReference>
<dbReference type="GO" id="GO:0005737">
    <property type="term" value="C:cytoplasm"/>
    <property type="evidence" value="ECO:0007669"/>
    <property type="project" value="UniProtKB-SubCell"/>
</dbReference>
<keyword evidence="5" id="KW-1185">Reference proteome</keyword>
<dbReference type="STRING" id="1198114.AciX9_3627"/>
<protein>
    <recommendedName>
        <fullName evidence="3">RNA-binding protein KhpA</fullName>
    </recommendedName>
    <alternativeName>
        <fullName evidence="3">KH-domain protein A</fullName>
    </alternativeName>
</protein>
<comment type="subcellular location">
    <subcellularLocation>
        <location evidence="3">Cytoplasm</location>
    </subcellularLocation>
</comment>
<gene>
    <name evidence="3" type="primary">khpA</name>
    <name evidence="4" type="ordered locus">AciX9_3627</name>
</gene>
<dbReference type="GO" id="GO:0003723">
    <property type="term" value="F:RNA binding"/>
    <property type="evidence" value="ECO:0007669"/>
    <property type="project" value="UniProtKB-UniRule"/>
</dbReference>
<dbReference type="EMBL" id="CP002480">
    <property type="protein sequence ID" value="ADW70630.1"/>
    <property type="molecule type" value="Genomic_DNA"/>
</dbReference>
<organism evidence="5">
    <name type="scientific">Granulicella tundricola (strain ATCC BAA-1859 / DSM 23138 / MP5ACTX9)</name>
    <dbReference type="NCBI Taxonomy" id="1198114"/>
    <lineage>
        <taxon>Bacteria</taxon>
        <taxon>Pseudomonadati</taxon>
        <taxon>Acidobacteriota</taxon>
        <taxon>Terriglobia</taxon>
        <taxon>Terriglobales</taxon>
        <taxon>Acidobacteriaceae</taxon>
        <taxon>Granulicella</taxon>
    </lineage>
</organism>
<dbReference type="Pfam" id="PF13083">
    <property type="entry name" value="KH_KhpA-B"/>
    <property type="match status" value="1"/>
</dbReference>
<evidence type="ECO:0000313" key="5">
    <source>
        <dbReference type="Proteomes" id="UP000000343"/>
    </source>
</evidence>
<dbReference type="InterPro" id="IPR020627">
    <property type="entry name" value="KhpA"/>
</dbReference>
<proteinExistence type="inferred from homology"/>
<evidence type="ECO:0000256" key="3">
    <source>
        <dbReference type="HAMAP-Rule" id="MF_00088"/>
    </source>
</evidence>
<dbReference type="HOGENOM" id="CLU_132074_1_0_0"/>
<comment type="subunit">
    <text evidence="3">Forms a complex with KhpB.</text>
</comment>
<keyword evidence="3" id="KW-0961">Cell wall biogenesis/degradation</keyword>
<keyword evidence="3" id="KW-0133">Cell shape</keyword>
<dbReference type="KEGG" id="acm:AciX9_3627"/>
<reference evidence="5" key="1">
    <citation type="submission" date="2011-01" db="EMBL/GenBank/DDBJ databases">
        <title>Complete sequence of chromosome of Acidobacterium sp. MP5ACTX9.</title>
        <authorList>
            <consortium name="US DOE Joint Genome Institute"/>
            <person name="Lucas S."/>
            <person name="Copeland A."/>
            <person name="Lapidus A."/>
            <person name="Cheng J.-F."/>
            <person name="Goodwin L."/>
            <person name="Pitluck S."/>
            <person name="Teshima H."/>
            <person name="Detter J.C."/>
            <person name="Han C."/>
            <person name="Tapia R."/>
            <person name="Land M."/>
            <person name="Hauser L."/>
            <person name="Kyrpides N."/>
            <person name="Ivanova N."/>
            <person name="Ovchinnikova G."/>
            <person name="Pagani I."/>
            <person name="Rawat S.R."/>
            <person name="Mannisto M."/>
            <person name="Haggblom M.M."/>
            <person name="Woyke T."/>
        </authorList>
    </citation>
    <scope>NUCLEOTIDE SEQUENCE [LARGE SCALE GENOMIC DNA]</scope>
    <source>
        <strain evidence="5">MP5ACTX9</strain>
    </source>
</reference>
<dbReference type="PaxDb" id="1198114-AciX9_3627"/>
<keyword evidence="1 3" id="KW-0963">Cytoplasm</keyword>
<dbReference type="CDD" id="cd22533">
    <property type="entry name" value="KH-II_YlqC-like"/>
    <property type="match status" value="1"/>
</dbReference>
<sequence length="91" mass="9940">MTVISHPQNATEEMLHFTRLLIVALVEDPQAVEVSAISGTFSTTLRVTVAAADLGKVIGKQGRTARSLRILIAAAGIRLQQRFELDIRKID</sequence>
<accession>E8X5K3</accession>
<evidence type="ECO:0000256" key="2">
    <source>
        <dbReference type="ARBA" id="ARBA00022884"/>
    </source>
</evidence>
<dbReference type="GO" id="GO:0071555">
    <property type="term" value="P:cell wall organization"/>
    <property type="evidence" value="ECO:0007669"/>
    <property type="project" value="UniProtKB-KW"/>
</dbReference>